<keyword evidence="10" id="KW-0624">Polysaccharide degradation</keyword>
<evidence type="ECO:0000256" key="11">
    <source>
        <dbReference type="RuleBase" id="RU000489"/>
    </source>
</evidence>
<evidence type="ECO:0000256" key="2">
    <source>
        <dbReference type="ARBA" id="ARBA00004613"/>
    </source>
</evidence>
<dbReference type="EMBL" id="JAGPXC010000001">
    <property type="protein sequence ID" value="KAH6661364.1"/>
    <property type="molecule type" value="Genomic_DNA"/>
</dbReference>
<evidence type="ECO:0000256" key="4">
    <source>
        <dbReference type="ARBA" id="ARBA00012729"/>
    </source>
</evidence>
<dbReference type="Proteomes" id="UP000758603">
    <property type="component" value="Unassembled WGS sequence"/>
</dbReference>
<dbReference type="InterPro" id="IPR001579">
    <property type="entry name" value="Glyco_hydro_18_chit_AS"/>
</dbReference>
<name>A0A9P8V0R0_9PEZI</name>
<dbReference type="InterPro" id="IPR029070">
    <property type="entry name" value="Chitinase_insertion_sf"/>
</dbReference>
<dbReference type="InterPro" id="IPR001223">
    <property type="entry name" value="Glyco_hydro18_cat"/>
</dbReference>
<dbReference type="SUPFAM" id="SSF51445">
    <property type="entry name" value="(Trans)glycosidases"/>
    <property type="match status" value="1"/>
</dbReference>
<dbReference type="GO" id="GO:0005576">
    <property type="term" value="C:extracellular region"/>
    <property type="evidence" value="ECO:0007669"/>
    <property type="project" value="UniProtKB-SubCell"/>
</dbReference>
<accession>A0A9P8V0R0</accession>
<dbReference type="PANTHER" id="PTHR11177">
    <property type="entry name" value="CHITINASE"/>
    <property type="match status" value="1"/>
</dbReference>
<evidence type="ECO:0000259" key="12">
    <source>
        <dbReference type="PROSITE" id="PS51910"/>
    </source>
</evidence>
<evidence type="ECO:0000256" key="7">
    <source>
        <dbReference type="ARBA" id="ARBA00023024"/>
    </source>
</evidence>
<gene>
    <name evidence="13" type="ORF">BKA67DRAFT_550970</name>
</gene>
<evidence type="ECO:0000256" key="6">
    <source>
        <dbReference type="ARBA" id="ARBA00022801"/>
    </source>
</evidence>
<dbReference type="PROSITE" id="PS51910">
    <property type="entry name" value="GH18_2"/>
    <property type="match status" value="1"/>
</dbReference>
<sequence length="355" mass="39337">MASPHFVNGVYYPCWRIYKGHAPSSLQLDAISHIFYAFVHVNEDGTLRFLDDYADCHIVADGEKGCLAALAKLKTRVPGLKTLMSIGGGSGSAEFPVMAANPDTRITFAKSCREFCEKYGVDGVDVDWEHPQTPHDGANYIAMLQELRRALPSPWFQISTALPTRQYCLQHINLAVAGQLLDYLNLMVYDFNGPWTDVCGHQAQLYPPPGPLESVYPRLRNSGHGGVEYILSRGFPARKLVIGIPVYTRTFEGAHGVGQPFKRAHEMEYNEMPPEWVAYATVDHDSVAASFVDKTPGGKGFASFDVPETVEKKAEYVKRMGLGGLFYWHGVGDVQGPDSLVRTGYRALHNIPRPT</sequence>
<dbReference type="RefSeq" id="XP_045965495.1">
    <property type="nucleotide sequence ID" value="XM_046101702.1"/>
</dbReference>
<evidence type="ECO:0000256" key="8">
    <source>
        <dbReference type="ARBA" id="ARBA00023277"/>
    </source>
</evidence>
<dbReference type="SMART" id="SM00636">
    <property type="entry name" value="Glyco_18"/>
    <property type="match status" value="1"/>
</dbReference>
<evidence type="ECO:0000313" key="14">
    <source>
        <dbReference type="Proteomes" id="UP000758603"/>
    </source>
</evidence>
<dbReference type="EC" id="3.2.1.14" evidence="4"/>
<dbReference type="InterPro" id="IPR011583">
    <property type="entry name" value="Chitinase_II/V-like_cat"/>
</dbReference>
<feature type="domain" description="GH18" evidence="12">
    <location>
        <begin position="6"/>
        <end position="351"/>
    </location>
</feature>
<organism evidence="13 14">
    <name type="scientific">Truncatella angustata</name>
    <dbReference type="NCBI Taxonomy" id="152316"/>
    <lineage>
        <taxon>Eukaryota</taxon>
        <taxon>Fungi</taxon>
        <taxon>Dikarya</taxon>
        <taxon>Ascomycota</taxon>
        <taxon>Pezizomycotina</taxon>
        <taxon>Sordariomycetes</taxon>
        <taxon>Xylariomycetidae</taxon>
        <taxon>Amphisphaeriales</taxon>
        <taxon>Sporocadaceae</taxon>
        <taxon>Truncatella</taxon>
    </lineage>
</organism>
<evidence type="ECO:0000256" key="3">
    <source>
        <dbReference type="ARBA" id="ARBA00008682"/>
    </source>
</evidence>
<keyword evidence="7" id="KW-0146">Chitin degradation</keyword>
<dbReference type="OrthoDB" id="76388at2759"/>
<comment type="subcellular location">
    <subcellularLocation>
        <location evidence="2">Secreted</location>
    </subcellularLocation>
</comment>
<evidence type="ECO:0000313" key="13">
    <source>
        <dbReference type="EMBL" id="KAH6661364.1"/>
    </source>
</evidence>
<keyword evidence="5" id="KW-0964">Secreted</keyword>
<evidence type="ECO:0000256" key="9">
    <source>
        <dbReference type="ARBA" id="ARBA00023295"/>
    </source>
</evidence>
<evidence type="ECO:0000256" key="10">
    <source>
        <dbReference type="ARBA" id="ARBA00023326"/>
    </source>
</evidence>
<dbReference type="GO" id="GO:0008061">
    <property type="term" value="F:chitin binding"/>
    <property type="evidence" value="ECO:0007669"/>
    <property type="project" value="InterPro"/>
</dbReference>
<keyword evidence="8" id="KW-0119">Carbohydrate metabolism</keyword>
<comment type="caution">
    <text evidence="13">The sequence shown here is derived from an EMBL/GenBank/DDBJ whole genome shotgun (WGS) entry which is preliminary data.</text>
</comment>
<dbReference type="GeneID" id="70130594"/>
<keyword evidence="6 11" id="KW-0378">Hydrolase</keyword>
<dbReference type="Gene3D" id="3.10.50.10">
    <property type="match status" value="1"/>
</dbReference>
<keyword evidence="9 11" id="KW-0326">Glycosidase</keyword>
<dbReference type="InterPro" id="IPR017853">
    <property type="entry name" value="GH"/>
</dbReference>
<evidence type="ECO:0000256" key="1">
    <source>
        <dbReference type="ARBA" id="ARBA00000822"/>
    </source>
</evidence>
<dbReference type="Pfam" id="PF00704">
    <property type="entry name" value="Glyco_hydro_18"/>
    <property type="match status" value="1"/>
</dbReference>
<proteinExistence type="inferred from homology"/>
<dbReference type="PROSITE" id="PS01095">
    <property type="entry name" value="GH18_1"/>
    <property type="match status" value="1"/>
</dbReference>
<comment type="similarity">
    <text evidence="3">Belongs to the glycosyl hydrolase 18 family. Chitinase class V subfamily.</text>
</comment>
<dbReference type="PANTHER" id="PTHR11177:SF228">
    <property type="entry name" value="CHITINASE"/>
    <property type="match status" value="1"/>
</dbReference>
<dbReference type="GO" id="GO:0006032">
    <property type="term" value="P:chitin catabolic process"/>
    <property type="evidence" value="ECO:0007669"/>
    <property type="project" value="UniProtKB-KW"/>
</dbReference>
<keyword evidence="14" id="KW-1185">Reference proteome</keyword>
<reference evidence="13" key="1">
    <citation type="journal article" date="2021" name="Nat. Commun.">
        <title>Genetic determinants of endophytism in the Arabidopsis root mycobiome.</title>
        <authorList>
            <person name="Mesny F."/>
            <person name="Miyauchi S."/>
            <person name="Thiergart T."/>
            <person name="Pickel B."/>
            <person name="Atanasova L."/>
            <person name="Karlsson M."/>
            <person name="Huettel B."/>
            <person name="Barry K.W."/>
            <person name="Haridas S."/>
            <person name="Chen C."/>
            <person name="Bauer D."/>
            <person name="Andreopoulos W."/>
            <person name="Pangilinan J."/>
            <person name="LaButti K."/>
            <person name="Riley R."/>
            <person name="Lipzen A."/>
            <person name="Clum A."/>
            <person name="Drula E."/>
            <person name="Henrissat B."/>
            <person name="Kohler A."/>
            <person name="Grigoriev I.V."/>
            <person name="Martin F.M."/>
            <person name="Hacquard S."/>
        </authorList>
    </citation>
    <scope>NUCLEOTIDE SEQUENCE</scope>
    <source>
        <strain evidence="13">MPI-SDFR-AT-0073</strain>
    </source>
</reference>
<dbReference type="GO" id="GO:0000272">
    <property type="term" value="P:polysaccharide catabolic process"/>
    <property type="evidence" value="ECO:0007669"/>
    <property type="project" value="UniProtKB-KW"/>
</dbReference>
<dbReference type="GO" id="GO:0008843">
    <property type="term" value="F:endochitinase activity"/>
    <property type="evidence" value="ECO:0007669"/>
    <property type="project" value="UniProtKB-EC"/>
</dbReference>
<protein>
    <recommendedName>
        <fullName evidence="4">chitinase</fullName>
        <ecNumber evidence="4">3.2.1.14</ecNumber>
    </recommendedName>
</protein>
<evidence type="ECO:0000256" key="5">
    <source>
        <dbReference type="ARBA" id="ARBA00022525"/>
    </source>
</evidence>
<dbReference type="InterPro" id="IPR050314">
    <property type="entry name" value="Glycosyl_Hydrlase_18"/>
</dbReference>
<dbReference type="Gene3D" id="3.20.20.80">
    <property type="entry name" value="Glycosidases"/>
    <property type="match status" value="1"/>
</dbReference>
<dbReference type="AlphaFoldDB" id="A0A9P8V0R0"/>
<comment type="catalytic activity">
    <reaction evidence="1">
        <text>Random endo-hydrolysis of N-acetyl-beta-D-glucosaminide (1-&gt;4)-beta-linkages in chitin and chitodextrins.</text>
        <dbReference type="EC" id="3.2.1.14"/>
    </reaction>
</comment>